<reference evidence="2 3" key="1">
    <citation type="submission" date="2019-01" db="EMBL/GenBank/DDBJ databases">
        <authorList>
            <person name="Ferrante I. M."/>
        </authorList>
    </citation>
    <scope>NUCLEOTIDE SEQUENCE [LARGE SCALE GENOMIC DNA]</scope>
    <source>
        <strain evidence="2 3">B856</strain>
    </source>
</reference>
<feature type="compositionally biased region" description="Polar residues" evidence="1">
    <location>
        <begin position="70"/>
        <end position="83"/>
    </location>
</feature>
<organism evidence="2 3">
    <name type="scientific">Pseudo-nitzschia multistriata</name>
    <dbReference type="NCBI Taxonomy" id="183589"/>
    <lineage>
        <taxon>Eukaryota</taxon>
        <taxon>Sar</taxon>
        <taxon>Stramenopiles</taxon>
        <taxon>Ochrophyta</taxon>
        <taxon>Bacillariophyta</taxon>
        <taxon>Bacillariophyceae</taxon>
        <taxon>Bacillariophycidae</taxon>
        <taxon>Bacillariales</taxon>
        <taxon>Bacillariaceae</taxon>
        <taxon>Pseudo-nitzschia</taxon>
    </lineage>
</organism>
<name>A0A448ZCH7_9STRA</name>
<proteinExistence type="predicted"/>
<gene>
    <name evidence="2" type="ORF">PSNMU_V1.4_AUG-EV-PASAV3_0065930</name>
</gene>
<keyword evidence="3" id="KW-1185">Reference proteome</keyword>
<evidence type="ECO:0000256" key="1">
    <source>
        <dbReference type="SAM" id="MobiDB-lite"/>
    </source>
</evidence>
<dbReference type="Proteomes" id="UP000291116">
    <property type="component" value="Unassembled WGS sequence"/>
</dbReference>
<dbReference type="AlphaFoldDB" id="A0A448ZCH7"/>
<feature type="region of interest" description="Disordered" evidence="1">
    <location>
        <begin position="133"/>
        <end position="158"/>
    </location>
</feature>
<evidence type="ECO:0000313" key="3">
    <source>
        <dbReference type="Proteomes" id="UP000291116"/>
    </source>
</evidence>
<sequence length="186" mass="21488">MISESLLNDITDVVDLSKSKRNTIAEYSSAPCSRNGMVDLLLPRKEKRHTKHAGADTDSSRHLHNFHLSETQRCSSATQKTQATTDTDTTDDDDDDYGYDEEERWLRENRNYHQLQRDSEPIFRSTVLNNDVSTSSIQPLRERRRSSMGRETPTVPPLGYENQANNSRSCCMRLPKKFRLYDPDLF</sequence>
<accession>A0A448ZCH7</accession>
<dbReference type="EMBL" id="CAACVS010000234">
    <property type="protein sequence ID" value="VEU39728.1"/>
    <property type="molecule type" value="Genomic_DNA"/>
</dbReference>
<feature type="region of interest" description="Disordered" evidence="1">
    <location>
        <begin position="70"/>
        <end position="98"/>
    </location>
</feature>
<evidence type="ECO:0000313" key="2">
    <source>
        <dbReference type="EMBL" id="VEU39728.1"/>
    </source>
</evidence>
<protein>
    <submittedName>
        <fullName evidence="2">Uncharacterized protein</fullName>
    </submittedName>
</protein>
<feature type="compositionally biased region" description="Acidic residues" evidence="1">
    <location>
        <begin position="88"/>
        <end position="98"/>
    </location>
</feature>